<dbReference type="AlphaFoldDB" id="A0A4S4MP30"/>
<sequence>MMLNLKVSAVVVALAAFVAANPVLLQQPLTSESVNFVDDVQAQEVCPQSEPRNPTKHNAFLEGPYHAEWIRNKTIEALSGAVQIPTESYDVMGVPGEDARYEIFGVLHEFLRQEFPSIHKTLKITTVNTYNLVMHWQGSDASLQPVLLMGHQDVVPVEPATFGDWEHPPYSGYYDGTWLWGRGSCDDKGDVISILTAVEGLLIQGFQPTRTFVLAFGIDEESSGREGAGKIATYLESTYGRDSFAAILDEGSGFDDKFGEDMIFVTPSTSEKGYLDVRVEVNTPGGHSSVPPAHTAIGILSALIVALESNPHPSTLLRSGTPFSTIQCATAYGPNVPSSLRELARRAVSDDDALAKLAEAVVELSPAYKAMISTTQAVDLVSGGVKVNALPESVSAVVNHRIAEHSSLLELQERITAVLAPFAAKYNLTLTAFNTPITSASSSSGSLVLSDAFGNALSPAPPTPLDAEPWKLLMGTIKASLGESRHSGKQVVVSPMLALGNTDTRSYWNLTRHIFRYTHLGSMDHYNGVHTVNEAVRAEALVENVNFLTKFVLNWDEAALP</sequence>
<evidence type="ECO:0000256" key="6">
    <source>
        <dbReference type="PIRSR" id="PIRSR037217-1"/>
    </source>
</evidence>
<feature type="binding site" evidence="7">
    <location>
        <position position="221"/>
    </location>
    <ligand>
        <name>Zn(2+)</name>
        <dbReference type="ChEBI" id="CHEBI:29105"/>
        <label>1</label>
    </ligand>
</feature>
<evidence type="ECO:0000256" key="8">
    <source>
        <dbReference type="SAM" id="SignalP"/>
    </source>
</evidence>
<dbReference type="PIRSF" id="PIRSF037217">
    <property type="entry name" value="Carboxypeptidase_S"/>
    <property type="match status" value="1"/>
</dbReference>
<evidence type="ECO:0000256" key="5">
    <source>
        <dbReference type="ARBA" id="ARBA00022833"/>
    </source>
</evidence>
<dbReference type="PROSITE" id="PS00758">
    <property type="entry name" value="ARGE_DAPE_CPG2_1"/>
    <property type="match status" value="1"/>
</dbReference>
<dbReference type="Pfam" id="PF07687">
    <property type="entry name" value="M20_dimer"/>
    <property type="match status" value="1"/>
</dbReference>
<organism evidence="10 11">
    <name type="scientific">Antrodiella citrinella</name>
    <dbReference type="NCBI Taxonomy" id="2447956"/>
    <lineage>
        <taxon>Eukaryota</taxon>
        <taxon>Fungi</taxon>
        <taxon>Dikarya</taxon>
        <taxon>Basidiomycota</taxon>
        <taxon>Agaricomycotina</taxon>
        <taxon>Agaricomycetes</taxon>
        <taxon>Polyporales</taxon>
        <taxon>Steccherinaceae</taxon>
        <taxon>Antrodiella</taxon>
    </lineage>
</organism>
<dbReference type="OrthoDB" id="3064516at2759"/>
<keyword evidence="8" id="KW-0732">Signal</keyword>
<feature type="binding site" evidence="7">
    <location>
        <position position="249"/>
    </location>
    <ligand>
        <name>Zn(2+)</name>
        <dbReference type="ChEBI" id="CHEBI:29105"/>
        <label>2</label>
    </ligand>
</feature>
<dbReference type="InterPro" id="IPR002933">
    <property type="entry name" value="Peptidase_M20"/>
</dbReference>
<dbReference type="SUPFAM" id="SSF55031">
    <property type="entry name" value="Bacterial exopeptidase dimerisation domain"/>
    <property type="match status" value="1"/>
</dbReference>
<proteinExistence type="inferred from homology"/>
<keyword evidence="5 7" id="KW-0862">Zinc</keyword>
<evidence type="ECO:0000256" key="7">
    <source>
        <dbReference type="PIRSR" id="PIRSR037217-2"/>
    </source>
</evidence>
<keyword evidence="3 7" id="KW-0479">Metal-binding</keyword>
<feature type="binding site" evidence="7">
    <location>
        <position position="151"/>
    </location>
    <ligand>
        <name>Zn(2+)</name>
        <dbReference type="ChEBI" id="CHEBI:29105"/>
        <label>2</label>
    </ligand>
</feature>
<accession>A0A4S4MP30</accession>
<protein>
    <recommendedName>
        <fullName evidence="9">Peptidase M20 dimerisation domain-containing protein</fullName>
    </recommendedName>
</protein>
<dbReference type="GO" id="GO:0004181">
    <property type="term" value="F:metallocarboxypeptidase activity"/>
    <property type="evidence" value="ECO:0007669"/>
    <property type="project" value="InterPro"/>
</dbReference>
<gene>
    <name evidence="10" type="ORF">EUX98_g6722</name>
</gene>
<dbReference type="InterPro" id="IPR017141">
    <property type="entry name" value="Pept_M20_carboxypep"/>
</dbReference>
<comment type="caution">
    <text evidence="10">The sequence shown here is derived from an EMBL/GenBank/DDBJ whole genome shotgun (WGS) entry which is preliminary data.</text>
</comment>
<evidence type="ECO:0000256" key="3">
    <source>
        <dbReference type="ARBA" id="ARBA00022723"/>
    </source>
</evidence>
<feature type="active site" description="Proton acceptor" evidence="6">
    <location>
        <position position="220"/>
    </location>
</feature>
<evidence type="ECO:0000256" key="2">
    <source>
        <dbReference type="ARBA" id="ARBA00022670"/>
    </source>
</evidence>
<evidence type="ECO:0000259" key="9">
    <source>
        <dbReference type="Pfam" id="PF07687"/>
    </source>
</evidence>
<dbReference type="GO" id="GO:0051603">
    <property type="term" value="P:proteolysis involved in protein catabolic process"/>
    <property type="evidence" value="ECO:0007669"/>
    <property type="project" value="TreeGrafter"/>
</dbReference>
<dbReference type="FunFam" id="3.40.630.10:FF:000027">
    <property type="entry name" value="N-fatty-acyl-amino acid synthase/hydrolase PM20D1"/>
    <property type="match status" value="1"/>
</dbReference>
<evidence type="ECO:0000313" key="11">
    <source>
        <dbReference type="Proteomes" id="UP000308730"/>
    </source>
</evidence>
<dbReference type="Proteomes" id="UP000308730">
    <property type="component" value="Unassembled WGS sequence"/>
</dbReference>
<dbReference type="CDD" id="cd05674">
    <property type="entry name" value="M20_yscS"/>
    <property type="match status" value="1"/>
</dbReference>
<feature type="signal peptide" evidence="8">
    <location>
        <begin position="1"/>
        <end position="20"/>
    </location>
</feature>
<dbReference type="Pfam" id="PF01546">
    <property type="entry name" value="Peptidase_M20"/>
    <property type="match status" value="1"/>
</dbReference>
<dbReference type="InterPro" id="IPR011650">
    <property type="entry name" value="Peptidase_M20_dimer"/>
</dbReference>
<name>A0A4S4MP30_9APHY</name>
<feature type="domain" description="Peptidase M20 dimerisation" evidence="9">
    <location>
        <begin position="270"/>
        <end position="426"/>
    </location>
</feature>
<dbReference type="GO" id="GO:0000328">
    <property type="term" value="C:fungal-type vacuole lumen"/>
    <property type="evidence" value="ECO:0007669"/>
    <property type="project" value="TreeGrafter"/>
</dbReference>
<dbReference type="SUPFAM" id="SSF53187">
    <property type="entry name" value="Zn-dependent exopeptidases"/>
    <property type="match status" value="1"/>
</dbReference>
<feature type="binding site" evidence="7">
    <location>
        <position position="530"/>
    </location>
    <ligand>
        <name>Zn(2+)</name>
        <dbReference type="ChEBI" id="CHEBI:29105"/>
        <label>1</label>
    </ligand>
</feature>
<reference evidence="10 11" key="1">
    <citation type="submission" date="2019-02" db="EMBL/GenBank/DDBJ databases">
        <title>Genome sequencing of the rare red list fungi Antrodiella citrinella (Flaviporus citrinellus).</title>
        <authorList>
            <person name="Buettner E."/>
            <person name="Kellner H."/>
        </authorList>
    </citation>
    <scope>NUCLEOTIDE SEQUENCE [LARGE SCALE GENOMIC DNA]</scope>
    <source>
        <strain evidence="10 11">DSM 108506</strain>
    </source>
</reference>
<evidence type="ECO:0000256" key="1">
    <source>
        <dbReference type="ARBA" id="ARBA00006247"/>
    </source>
</evidence>
<keyword evidence="11" id="KW-1185">Reference proteome</keyword>
<evidence type="ECO:0000256" key="4">
    <source>
        <dbReference type="ARBA" id="ARBA00022801"/>
    </source>
</evidence>
<dbReference type="EMBL" id="SGPM01000249">
    <property type="protein sequence ID" value="THH27465.1"/>
    <property type="molecule type" value="Genomic_DNA"/>
</dbReference>
<dbReference type="InterPro" id="IPR047177">
    <property type="entry name" value="Pept_M20A"/>
</dbReference>
<dbReference type="Gene3D" id="3.30.70.360">
    <property type="match status" value="1"/>
</dbReference>
<dbReference type="InterPro" id="IPR001261">
    <property type="entry name" value="ArgE/DapE_CS"/>
</dbReference>
<dbReference type="Gene3D" id="3.40.630.10">
    <property type="entry name" value="Zn peptidases"/>
    <property type="match status" value="1"/>
</dbReference>
<feature type="active site" evidence="6">
    <location>
        <position position="153"/>
    </location>
</feature>
<feature type="chain" id="PRO_5020445645" description="Peptidase M20 dimerisation domain-containing protein" evidence="8">
    <location>
        <begin position="21"/>
        <end position="561"/>
    </location>
</feature>
<dbReference type="InterPro" id="IPR036264">
    <property type="entry name" value="Bact_exopeptidase_dim_dom"/>
</dbReference>
<feature type="binding site" evidence="7">
    <location>
        <position position="186"/>
    </location>
    <ligand>
        <name>Zn(2+)</name>
        <dbReference type="ChEBI" id="CHEBI:29105"/>
        <label>2</label>
    </ligand>
</feature>
<dbReference type="PANTHER" id="PTHR45962:SF1">
    <property type="entry name" value="N-FATTY-ACYL-AMINO ACID SYNTHASE_HYDROLASE PM20D1"/>
    <property type="match status" value="1"/>
</dbReference>
<dbReference type="PANTHER" id="PTHR45962">
    <property type="entry name" value="N-FATTY-ACYL-AMINO ACID SYNTHASE/HYDROLASE PM20D1"/>
    <property type="match status" value="1"/>
</dbReference>
<evidence type="ECO:0000313" key="10">
    <source>
        <dbReference type="EMBL" id="THH27465.1"/>
    </source>
</evidence>
<keyword evidence="2" id="KW-0645">Protease</keyword>
<feature type="binding site" evidence="7">
    <location>
        <position position="186"/>
    </location>
    <ligand>
        <name>Zn(2+)</name>
        <dbReference type="ChEBI" id="CHEBI:29105"/>
        <label>1</label>
    </ligand>
</feature>
<dbReference type="GO" id="GO:0046872">
    <property type="term" value="F:metal ion binding"/>
    <property type="evidence" value="ECO:0007669"/>
    <property type="project" value="UniProtKB-KW"/>
</dbReference>
<comment type="similarity">
    <text evidence="1">Belongs to the peptidase M20A family.</text>
</comment>
<keyword evidence="4" id="KW-0378">Hydrolase</keyword>